<proteinExistence type="predicted"/>
<evidence type="ECO:0000313" key="2">
    <source>
        <dbReference type="Proteomes" id="UP000240493"/>
    </source>
</evidence>
<sequence length="156" mass="17292">MYLSSTRCETTRAPGFAQARFNYQAAGACDCPSHLMKAHLPSSRQHWSLSQLFALSQIPDSNCILPGPTRYSHNNNSRLSLTRRFCSSCLCRRLSPQPGACLSPSWEKKNEIAGSTPNQASLHTPRLKEATLKGLHALRGHSTVVIPRLFFLLLIS</sequence>
<dbReference type="OrthoDB" id="10534029at2759"/>
<dbReference type="Proteomes" id="UP000240493">
    <property type="component" value="Unassembled WGS sequence"/>
</dbReference>
<dbReference type="EMBL" id="KZ679262">
    <property type="protein sequence ID" value="PTB40649.1"/>
    <property type="molecule type" value="Genomic_DNA"/>
</dbReference>
<organism evidence="1 2">
    <name type="scientific">Trichoderma asperellum (strain ATCC 204424 / CBS 433.97 / NBRC 101777)</name>
    <dbReference type="NCBI Taxonomy" id="1042311"/>
    <lineage>
        <taxon>Eukaryota</taxon>
        <taxon>Fungi</taxon>
        <taxon>Dikarya</taxon>
        <taxon>Ascomycota</taxon>
        <taxon>Pezizomycotina</taxon>
        <taxon>Sordariomycetes</taxon>
        <taxon>Hypocreomycetidae</taxon>
        <taxon>Hypocreales</taxon>
        <taxon>Hypocreaceae</taxon>
        <taxon>Trichoderma</taxon>
    </lineage>
</organism>
<gene>
    <name evidence="1" type="ORF">M441DRAFT_458178</name>
</gene>
<protein>
    <submittedName>
        <fullName evidence="1">Uncharacterized protein</fullName>
    </submittedName>
</protein>
<accession>A0A2T3Z763</accession>
<name>A0A2T3Z763_TRIA4</name>
<dbReference type="AlphaFoldDB" id="A0A2T3Z763"/>
<evidence type="ECO:0000313" key="1">
    <source>
        <dbReference type="EMBL" id="PTB40649.1"/>
    </source>
</evidence>
<reference evidence="1 2" key="1">
    <citation type="submission" date="2016-07" db="EMBL/GenBank/DDBJ databases">
        <title>Multiple horizontal gene transfer events from other fungi enriched the ability of initially mycotrophic Trichoderma (Ascomycota) to feed on dead plant biomass.</title>
        <authorList>
            <consortium name="DOE Joint Genome Institute"/>
            <person name="Aerts A."/>
            <person name="Atanasova L."/>
            <person name="Chenthamara K."/>
            <person name="Zhang J."/>
            <person name="Grujic M."/>
            <person name="Henrissat B."/>
            <person name="Kuo A."/>
            <person name="Salamov A."/>
            <person name="Lipzen A."/>
            <person name="Labutti K."/>
            <person name="Barry K."/>
            <person name="Miao Y."/>
            <person name="Rahimi M.J."/>
            <person name="Shen Q."/>
            <person name="Grigoriev I.V."/>
            <person name="Kubicek C.P."/>
            <person name="Druzhinina I.S."/>
        </authorList>
    </citation>
    <scope>NUCLEOTIDE SEQUENCE [LARGE SCALE GENOMIC DNA]</scope>
    <source>
        <strain evidence="1 2">CBS 433.97</strain>
    </source>
</reference>
<keyword evidence="2" id="KW-1185">Reference proteome</keyword>